<dbReference type="InterPro" id="IPR007483">
    <property type="entry name" value="Hamartin"/>
</dbReference>
<comment type="caution">
    <text evidence="3">The sequence shown here is derived from an EMBL/GenBank/DDBJ whole genome shotgun (WGS) entry which is preliminary data.</text>
</comment>
<evidence type="ECO:0000313" key="3">
    <source>
        <dbReference type="EMBL" id="RUS30658.1"/>
    </source>
</evidence>
<reference evidence="3 4" key="1">
    <citation type="journal article" date="2018" name="New Phytol.">
        <title>Phylogenomics of Endogonaceae and evolution of mycorrhizas within Mucoromycota.</title>
        <authorList>
            <person name="Chang Y."/>
            <person name="Desiro A."/>
            <person name="Na H."/>
            <person name="Sandor L."/>
            <person name="Lipzen A."/>
            <person name="Clum A."/>
            <person name="Barry K."/>
            <person name="Grigoriev I.V."/>
            <person name="Martin F.M."/>
            <person name="Stajich J.E."/>
            <person name="Smith M.E."/>
            <person name="Bonito G."/>
            <person name="Spatafora J.W."/>
        </authorList>
    </citation>
    <scope>NUCLEOTIDE SEQUENCE [LARGE SCALE GENOMIC DNA]</scope>
    <source>
        <strain evidence="3 4">AD002</strain>
    </source>
</reference>
<dbReference type="Pfam" id="PF04388">
    <property type="entry name" value="Hamartin"/>
    <property type="match status" value="1"/>
</dbReference>
<dbReference type="PANTHER" id="PTHR15154">
    <property type="entry name" value="HAMARTIN"/>
    <property type="match status" value="1"/>
</dbReference>
<organism evidence="3 4">
    <name type="scientific">Jimgerdemannia flammicorona</name>
    <dbReference type="NCBI Taxonomy" id="994334"/>
    <lineage>
        <taxon>Eukaryota</taxon>
        <taxon>Fungi</taxon>
        <taxon>Fungi incertae sedis</taxon>
        <taxon>Mucoromycota</taxon>
        <taxon>Mucoromycotina</taxon>
        <taxon>Endogonomycetes</taxon>
        <taxon>Endogonales</taxon>
        <taxon>Endogonaceae</taxon>
        <taxon>Jimgerdemannia</taxon>
    </lineage>
</organism>
<evidence type="ECO:0000256" key="2">
    <source>
        <dbReference type="SAM" id="MobiDB-lite"/>
    </source>
</evidence>
<feature type="region of interest" description="Disordered" evidence="2">
    <location>
        <begin position="895"/>
        <end position="954"/>
    </location>
</feature>
<dbReference type="AlphaFoldDB" id="A0A433QLL8"/>
<gene>
    <name evidence="3" type="ORF">BC938DRAFT_479112</name>
</gene>
<dbReference type="GO" id="GO:0032007">
    <property type="term" value="P:negative regulation of TOR signaling"/>
    <property type="evidence" value="ECO:0007669"/>
    <property type="project" value="TreeGrafter"/>
</dbReference>
<dbReference type="PANTHER" id="PTHR15154:SF2">
    <property type="entry name" value="HAMARTIN"/>
    <property type="match status" value="1"/>
</dbReference>
<keyword evidence="1" id="KW-0175">Coiled coil</keyword>
<feature type="coiled-coil region" evidence="1">
    <location>
        <begin position="657"/>
        <end position="775"/>
    </location>
</feature>
<dbReference type="GO" id="GO:0033596">
    <property type="term" value="C:TSC1-TSC2 complex"/>
    <property type="evidence" value="ECO:0007669"/>
    <property type="project" value="TreeGrafter"/>
</dbReference>
<sequence length="954" mass="108248">MPSYKDIIRSLSTCLKDTSQIDEQRTQQTINLVEAYVDYQRASPADADSPATLDKFSADLGTLYHQELHANDLLELVSERSAANLLHAKHAFFLRVLHGLVPALTPARLIADWWDSALRPVLSSSHYTQEVVHECRSIVTDMLAGDDLPGIDFRSTIVELYLHQNTRPARTLGGINATAEAEEQLAHELQTVYAHLLENDWHRNLAAILMNLGAVKTKDFFILLNAYYIQSQYRLQVLYMLSEFIRRKLDNSTTLIAISVTTLIMLLPRICTSLPRFLPRLFYIFARAICWDQLRDSKKRKDDRGFDEDPNVVTQSDSDVAAGDGQQGGGRAVPRKSFIVDGWDCLDYSVSKLSTPPSNPRTGPLFTCLYGLYPCNFVAFLHSPLAYLSKSEFKALEEFDERSFRTRTMPIVNRHMLHPNLVLMDETTELTDTSRWMKMEPPDVMAQCMSLDLTNAASRAAYDAGGATCKKEYEAQVWAEAGLVAPEVGPYMDAEGEEAEGEEASWKDKAVSEKEKDMSKQSEKEFTVREHGGATAVTMEEIIAVHKALKSGAEVAVGDDAWQSRMPTAATTTTFSSISASKPTVAGAVDVAAVTTASDYDRVLIASLEREVLLLRNELNFELFLRQQHLQHIGRLYREHMTDSSVEATREQLFNMNVMLRDSLKNLQAKYDQQSKEAASIKEKHLRWENDLQTKVKQYREDKKERVKDMERITEELREAKATLLVQSSQLDEARKRAFTLENGLKILQPKVEKLAECEERVEKLTKELLVWQDDTNRFQEQRRQMESLVSQWHGMELKLIASDEQVKDLSGLLTAKMTEADELAARVAELERSRGTWDGVLGDKMRLWNDERDQRRKDAERIKSELATLKQRNEELEVYPSSRAITTLPSIVSYHQESNPSKPPLPRYNSLISNRNSSLRTRPSSARKRRPRAELRPTLADPELAPSQLVAQA</sequence>
<proteinExistence type="predicted"/>
<evidence type="ECO:0000256" key="1">
    <source>
        <dbReference type="SAM" id="Coils"/>
    </source>
</evidence>
<feature type="region of interest" description="Disordered" evidence="2">
    <location>
        <begin position="300"/>
        <end position="333"/>
    </location>
</feature>
<accession>A0A433QLL8</accession>
<feature type="compositionally biased region" description="Low complexity" evidence="2">
    <location>
        <begin position="908"/>
        <end position="925"/>
    </location>
</feature>
<feature type="region of interest" description="Disordered" evidence="2">
    <location>
        <begin position="495"/>
        <end position="524"/>
    </location>
</feature>
<feature type="compositionally biased region" description="Basic and acidic residues" evidence="2">
    <location>
        <begin position="504"/>
        <end position="524"/>
    </location>
</feature>
<evidence type="ECO:0000313" key="4">
    <source>
        <dbReference type="Proteomes" id="UP000274822"/>
    </source>
</evidence>
<name>A0A433QLL8_9FUNG</name>
<dbReference type="EMBL" id="RBNJ01003677">
    <property type="protein sequence ID" value="RUS30658.1"/>
    <property type="molecule type" value="Genomic_DNA"/>
</dbReference>
<protein>
    <submittedName>
        <fullName evidence="3">Hamartin protein-domain-containing protein</fullName>
    </submittedName>
</protein>
<dbReference type="GO" id="GO:0051726">
    <property type="term" value="P:regulation of cell cycle"/>
    <property type="evidence" value="ECO:0007669"/>
    <property type="project" value="TreeGrafter"/>
</dbReference>
<keyword evidence="4" id="KW-1185">Reference proteome</keyword>
<feature type="coiled-coil region" evidence="1">
    <location>
        <begin position="814"/>
        <end position="880"/>
    </location>
</feature>
<dbReference type="Proteomes" id="UP000274822">
    <property type="component" value="Unassembled WGS sequence"/>
</dbReference>